<reference evidence="4" key="1">
    <citation type="submission" date="2025-08" db="UniProtKB">
        <authorList>
            <consortium name="RefSeq"/>
        </authorList>
    </citation>
    <scope>IDENTIFICATION</scope>
</reference>
<dbReference type="NCBIfam" id="TIGR02097">
    <property type="entry name" value="yccV"/>
    <property type="match status" value="1"/>
</dbReference>
<dbReference type="InterPro" id="IPR053189">
    <property type="entry name" value="Clp_protease_adapter_ClpF"/>
</dbReference>
<dbReference type="Pfam" id="PF08755">
    <property type="entry name" value="YccV-like"/>
    <property type="match status" value="1"/>
</dbReference>
<dbReference type="GO" id="GO:0003677">
    <property type="term" value="F:DNA binding"/>
    <property type="evidence" value="ECO:0007669"/>
    <property type="project" value="InterPro"/>
</dbReference>
<dbReference type="InterPro" id="IPR036623">
    <property type="entry name" value="Hemimethylated_DNA-bd_sf"/>
</dbReference>
<dbReference type="Proteomes" id="UP000694845">
    <property type="component" value="Unplaced"/>
</dbReference>
<dbReference type="SMART" id="SM00992">
    <property type="entry name" value="YccV-like"/>
    <property type="match status" value="1"/>
</dbReference>
<protein>
    <submittedName>
        <fullName evidence="4">F-box only protein 21-like isoform X1</fullName>
    </submittedName>
</protein>
<evidence type="ECO:0000313" key="3">
    <source>
        <dbReference type="Proteomes" id="UP000694845"/>
    </source>
</evidence>
<feature type="domain" description="Hemimethylated DNA-binding" evidence="2">
    <location>
        <begin position="133"/>
        <end position="233"/>
    </location>
</feature>
<dbReference type="InterPro" id="IPR011722">
    <property type="entry name" value="Hemimethylated_DNA-bd_dom"/>
</dbReference>
<organism evidence="3 4">
    <name type="scientific">Acanthaster planci</name>
    <name type="common">Crown-of-thorns starfish</name>
    <dbReference type="NCBI Taxonomy" id="133434"/>
    <lineage>
        <taxon>Eukaryota</taxon>
        <taxon>Metazoa</taxon>
        <taxon>Echinodermata</taxon>
        <taxon>Eleutherozoa</taxon>
        <taxon>Asterozoa</taxon>
        <taxon>Asteroidea</taxon>
        <taxon>Valvatacea</taxon>
        <taxon>Valvatida</taxon>
        <taxon>Acanthasteridae</taxon>
        <taxon>Acanthaster</taxon>
    </lineage>
</organism>
<dbReference type="SUPFAM" id="SSF141255">
    <property type="entry name" value="YccV-like"/>
    <property type="match status" value="1"/>
</dbReference>
<feature type="transmembrane region" description="Helical" evidence="1">
    <location>
        <begin position="20"/>
        <end position="38"/>
    </location>
</feature>
<dbReference type="GeneID" id="110974630"/>
<dbReference type="PANTHER" id="PTHR48439">
    <property type="entry name" value="HEMIMETHYLATED DNA-BINDING DOMAIN-CONTAINING PROTEIN"/>
    <property type="match status" value="1"/>
</dbReference>
<accession>A0A8B7XPL7</accession>
<keyword evidence="1" id="KW-0812">Transmembrane</keyword>
<evidence type="ECO:0000259" key="2">
    <source>
        <dbReference type="SMART" id="SM00992"/>
    </source>
</evidence>
<proteinExistence type="predicted"/>
<name>A0A8B7XPL7_ACAPL</name>
<keyword evidence="3" id="KW-1185">Reference proteome</keyword>
<sequence length="244" mass="28791">MCLPNYDFCKLQTMPVNRAAIFQLTLLLLIVPIQYLITQWKPVSNTERTHNLQNLMVKLTAWKKKVLSLKTWKQCYENAIKYVTGSFEKYAYPTTAEDDTDRGESPAVEVLRYKDKSGYFAGSTEPRSPRSTKVKYRIGQVIRHKVWGYRGVIVGWDETAKAPKEWIQQMHGNHKHWRNLPSYSVLVDTRDRMDVQTTYVVEENIEIIRNTKIVHPDVEDYFEKFDGTRYLARPWLKKIYPHDQ</sequence>
<dbReference type="KEGG" id="aplc:110974630"/>
<keyword evidence="1" id="KW-0472">Membrane</keyword>
<dbReference type="OrthoDB" id="28868at2759"/>
<evidence type="ECO:0000313" key="4">
    <source>
        <dbReference type="RefSeq" id="XP_022082117.1"/>
    </source>
</evidence>
<gene>
    <name evidence="4" type="primary">LOC110974630</name>
</gene>
<dbReference type="PANTHER" id="PTHR48439:SF1">
    <property type="entry name" value="HEMIMETHYLATED DNA-BINDING DOMAIN-CONTAINING PROTEIN"/>
    <property type="match status" value="1"/>
</dbReference>
<keyword evidence="1" id="KW-1133">Transmembrane helix</keyword>
<dbReference type="AlphaFoldDB" id="A0A8B7XPL7"/>
<evidence type="ECO:0000256" key="1">
    <source>
        <dbReference type="SAM" id="Phobius"/>
    </source>
</evidence>
<dbReference type="RefSeq" id="XP_022082117.1">
    <property type="nucleotide sequence ID" value="XM_022226425.1"/>
</dbReference>
<dbReference type="Gene3D" id="2.30.30.390">
    <property type="entry name" value="Hemimethylated DNA-binding domain"/>
    <property type="match status" value="1"/>
</dbReference>